<sequence>MLTARVAIIGGGLSGLYAAALLEARGLHDYVLLEARETFGGRILSLPAASSAGGRFDLGATWFWPGLQPELARVVGELGLTTFEQYEAGDMLIDRARTQPPTRVDGYASMSPALRIVGGMGALIDALKQRLSPEKLLSGACVRRGIAHGGHVEVAVDGLRGDARSYRVDRVLLATPPRLAVSTIEFTPTLPDALALQWRRSPTWMAPHAKYVAVFDRPFWREQGLSGEARSAVGPLAEIHDASSPGGHAALFGFLGIPAAVRSRVHEAELLAHCRAQLERLFADAAALPRAEFLKDWANDPRTAVAADLTADAHHAVRLSSTAPSGAWQNRLIGIASEWSPNFSGYVAGAVDAARRGVEASMAA</sequence>
<dbReference type="GO" id="GO:0016491">
    <property type="term" value="F:oxidoreductase activity"/>
    <property type="evidence" value="ECO:0007669"/>
    <property type="project" value="InterPro"/>
</dbReference>
<comment type="caution">
    <text evidence="3">The sequence shown here is derived from an EMBL/GenBank/DDBJ whole genome shotgun (WGS) entry which is preliminary data.</text>
</comment>
<dbReference type="Proteomes" id="UP000524450">
    <property type="component" value="Unassembled WGS sequence"/>
</dbReference>
<dbReference type="PANTHER" id="PTHR43563">
    <property type="entry name" value="AMINE OXIDASE"/>
    <property type="match status" value="1"/>
</dbReference>
<comment type="similarity">
    <text evidence="1">Belongs to the flavin monoamine oxidase family.</text>
</comment>
<gene>
    <name evidence="3" type="ORF">GGD71_005670</name>
</gene>
<dbReference type="EMBL" id="JACIFZ010000009">
    <property type="protein sequence ID" value="MBB4224861.1"/>
    <property type="molecule type" value="Genomic_DNA"/>
</dbReference>
<proteinExistence type="inferred from homology"/>
<organism evidence="3 4">
    <name type="scientific">Variovorax guangxiensis</name>
    <dbReference type="NCBI Taxonomy" id="1775474"/>
    <lineage>
        <taxon>Bacteria</taxon>
        <taxon>Pseudomonadati</taxon>
        <taxon>Pseudomonadota</taxon>
        <taxon>Betaproteobacteria</taxon>
        <taxon>Burkholderiales</taxon>
        <taxon>Comamonadaceae</taxon>
        <taxon>Variovorax</taxon>
    </lineage>
</organism>
<dbReference type="InterPro" id="IPR002937">
    <property type="entry name" value="Amino_oxidase"/>
</dbReference>
<reference evidence="3 4" key="1">
    <citation type="submission" date="2020-08" db="EMBL/GenBank/DDBJ databases">
        <title>Genomic Encyclopedia of Type Strains, Phase IV (KMG-V): Genome sequencing to study the core and pangenomes of soil and plant-associated prokaryotes.</title>
        <authorList>
            <person name="Whitman W."/>
        </authorList>
    </citation>
    <scope>NUCLEOTIDE SEQUENCE [LARGE SCALE GENOMIC DNA]</scope>
    <source>
        <strain evidence="3 4">34/80</strain>
    </source>
</reference>
<protein>
    <submittedName>
        <fullName evidence="3">Monoamine oxidase</fullName>
    </submittedName>
</protein>
<dbReference type="Gene3D" id="3.50.50.60">
    <property type="entry name" value="FAD/NAD(P)-binding domain"/>
    <property type="match status" value="2"/>
</dbReference>
<feature type="domain" description="Amine oxidase" evidence="2">
    <location>
        <begin position="113"/>
        <end position="358"/>
    </location>
</feature>
<evidence type="ECO:0000259" key="2">
    <source>
        <dbReference type="Pfam" id="PF01593"/>
    </source>
</evidence>
<evidence type="ECO:0000313" key="3">
    <source>
        <dbReference type="EMBL" id="MBB4224861.1"/>
    </source>
</evidence>
<dbReference type="Pfam" id="PF01593">
    <property type="entry name" value="Amino_oxidase"/>
    <property type="match status" value="1"/>
</dbReference>
<dbReference type="InterPro" id="IPR050703">
    <property type="entry name" value="Flavin_MAO"/>
</dbReference>
<dbReference type="PANTHER" id="PTHR43563:SF1">
    <property type="entry name" value="AMINE OXIDASE [FLAVIN-CONTAINING] B"/>
    <property type="match status" value="1"/>
</dbReference>
<dbReference type="AlphaFoldDB" id="A0A840G6I2"/>
<dbReference type="RefSeq" id="WP_184641729.1">
    <property type="nucleotide sequence ID" value="NZ_JACIFZ010000009.1"/>
</dbReference>
<dbReference type="SUPFAM" id="SSF51905">
    <property type="entry name" value="FAD/NAD(P)-binding domain"/>
    <property type="match status" value="1"/>
</dbReference>
<accession>A0A840G6I2</accession>
<evidence type="ECO:0000256" key="1">
    <source>
        <dbReference type="ARBA" id="ARBA00005995"/>
    </source>
</evidence>
<dbReference type="InterPro" id="IPR036188">
    <property type="entry name" value="FAD/NAD-bd_sf"/>
</dbReference>
<evidence type="ECO:0000313" key="4">
    <source>
        <dbReference type="Proteomes" id="UP000524450"/>
    </source>
</evidence>
<dbReference type="Pfam" id="PF13450">
    <property type="entry name" value="NAD_binding_8"/>
    <property type="match status" value="1"/>
</dbReference>
<name>A0A840G6I2_9BURK</name>
<dbReference type="SUPFAM" id="SSF54373">
    <property type="entry name" value="FAD-linked reductases, C-terminal domain"/>
    <property type="match status" value="1"/>
</dbReference>